<organism evidence="2 3">
    <name type="scientific">Ceratodon purpureus</name>
    <name type="common">Fire moss</name>
    <name type="synonym">Dicranum purpureum</name>
    <dbReference type="NCBI Taxonomy" id="3225"/>
    <lineage>
        <taxon>Eukaryota</taxon>
        <taxon>Viridiplantae</taxon>
        <taxon>Streptophyta</taxon>
        <taxon>Embryophyta</taxon>
        <taxon>Bryophyta</taxon>
        <taxon>Bryophytina</taxon>
        <taxon>Bryopsida</taxon>
        <taxon>Dicranidae</taxon>
        <taxon>Pseudoditrichales</taxon>
        <taxon>Ditrichaceae</taxon>
        <taxon>Ceratodon</taxon>
    </lineage>
</organism>
<protein>
    <submittedName>
        <fullName evidence="2">Uncharacterized protein</fullName>
    </submittedName>
</protein>
<dbReference type="EMBL" id="CM026426">
    <property type="protein sequence ID" value="KAG0572586.1"/>
    <property type="molecule type" value="Genomic_DNA"/>
</dbReference>
<gene>
    <name evidence="2" type="ORF">KC19_VG107800</name>
</gene>
<dbReference type="AlphaFoldDB" id="A0A8T0HP28"/>
<proteinExistence type="predicted"/>
<keyword evidence="3" id="KW-1185">Reference proteome</keyword>
<sequence length="334" mass="36735">MLLNAVLPMRQKAPIPDTAVDEVGNSEVSDQNKGVNASIVGETERCPPVPSTLPDRTTSASEVTEVMCTQNPSILTQAESYDCNHRGPRMNPSLATVCKDEEIPVETNVVPASNTPDVNTGIASGSKVRTGLQAAFGLAANEFSLQHGKRLGDPGTCLDPPPLKKGKASLLKLKKVYPQLLPSERTSTAVKRATVDRPKQSGKRPSKFLDYVPPADNKPRAEMCEPLQKSKVVWILHPDHQNKTIGLRRCGLSWRSYKKKLVPGVENVSWKHGMQQVTIEHVYPKWSQSKVLYPDLQCHGINTIGDALKGDFAVDATILWHTRYLNYVEVSKVN</sequence>
<evidence type="ECO:0000313" key="3">
    <source>
        <dbReference type="Proteomes" id="UP000822688"/>
    </source>
</evidence>
<evidence type="ECO:0000256" key="1">
    <source>
        <dbReference type="SAM" id="MobiDB-lite"/>
    </source>
</evidence>
<comment type="caution">
    <text evidence="2">The sequence shown here is derived from an EMBL/GenBank/DDBJ whole genome shotgun (WGS) entry which is preliminary data.</text>
</comment>
<reference evidence="2" key="1">
    <citation type="submission" date="2020-06" db="EMBL/GenBank/DDBJ databases">
        <title>WGS assembly of Ceratodon purpureus strain R40.</title>
        <authorList>
            <person name="Carey S.B."/>
            <person name="Jenkins J."/>
            <person name="Shu S."/>
            <person name="Lovell J.T."/>
            <person name="Sreedasyam A."/>
            <person name="Maumus F."/>
            <person name="Tiley G.P."/>
            <person name="Fernandez-Pozo N."/>
            <person name="Barry K."/>
            <person name="Chen C."/>
            <person name="Wang M."/>
            <person name="Lipzen A."/>
            <person name="Daum C."/>
            <person name="Saski C.A."/>
            <person name="Payton A.C."/>
            <person name="Mcbreen J.C."/>
            <person name="Conrad R.E."/>
            <person name="Kollar L.M."/>
            <person name="Olsson S."/>
            <person name="Huttunen S."/>
            <person name="Landis J.B."/>
            <person name="Wickett N.J."/>
            <person name="Johnson M.G."/>
            <person name="Rensing S.A."/>
            <person name="Grimwood J."/>
            <person name="Schmutz J."/>
            <person name="Mcdaniel S.F."/>
        </authorList>
    </citation>
    <scope>NUCLEOTIDE SEQUENCE</scope>
    <source>
        <strain evidence="2">R40</strain>
    </source>
</reference>
<accession>A0A8T0HP28</accession>
<evidence type="ECO:0000313" key="2">
    <source>
        <dbReference type="EMBL" id="KAG0572586.1"/>
    </source>
</evidence>
<feature type="region of interest" description="Disordered" evidence="1">
    <location>
        <begin position="188"/>
        <end position="212"/>
    </location>
</feature>
<name>A0A8T0HP28_CERPU</name>
<dbReference type="Proteomes" id="UP000822688">
    <property type="component" value="Chromosome V"/>
</dbReference>